<reference evidence="3 4" key="1">
    <citation type="submission" date="2016-02" db="EMBL/GenBank/DDBJ databases">
        <title>Genome sequence of Clostridium tepidiprofundi DSM 19306.</title>
        <authorList>
            <person name="Poehlein A."/>
            <person name="Daniel R."/>
        </authorList>
    </citation>
    <scope>NUCLEOTIDE SEQUENCE [LARGE SCALE GENOMIC DNA]</scope>
    <source>
        <strain evidence="3 4">DSM 19306</strain>
    </source>
</reference>
<dbReference type="InterPro" id="IPR000523">
    <property type="entry name" value="Mg_chelatse_chII-like_cat_dom"/>
</dbReference>
<feature type="domain" description="Magnesium chelatase ChlI-like catalytic" evidence="1">
    <location>
        <begin position="2"/>
        <end position="34"/>
    </location>
</feature>
<evidence type="ECO:0000313" key="3">
    <source>
        <dbReference type="EMBL" id="KYH35811.1"/>
    </source>
</evidence>
<name>A0A151B793_9CLOT</name>
<evidence type="ECO:0000313" key="4">
    <source>
        <dbReference type="Proteomes" id="UP000075531"/>
    </source>
</evidence>
<dbReference type="STRING" id="1121338.CLTEP_02040"/>
<proteinExistence type="predicted"/>
<sequence>MCSEYERKRYLNKLSGPLIDRIDMFTFVSPSKYSDIKKENMGETSSAIKKRVSIARDIQKTRFKYESINTNSQMNVKLIKRYCELDEKCESIMKKIFTNYKISTRAYYRILKVSRTIADLKNRENILQEDIIEAINYRKFINGNII</sequence>
<dbReference type="EMBL" id="LTBA01000001">
    <property type="protein sequence ID" value="KYH35811.1"/>
    <property type="molecule type" value="Genomic_DNA"/>
</dbReference>
<dbReference type="InterPro" id="IPR027417">
    <property type="entry name" value="P-loop_NTPase"/>
</dbReference>
<dbReference type="Pfam" id="PF13335">
    <property type="entry name" value="Mg_chelatase_C"/>
    <property type="match status" value="1"/>
</dbReference>
<dbReference type="InterPro" id="IPR045006">
    <property type="entry name" value="CHLI-like"/>
</dbReference>
<feature type="domain" description="Mg chelatase-related protein C-terminal" evidence="2">
    <location>
        <begin position="42"/>
        <end position="138"/>
    </location>
</feature>
<dbReference type="Proteomes" id="UP000075531">
    <property type="component" value="Unassembled WGS sequence"/>
</dbReference>
<dbReference type="Pfam" id="PF01078">
    <property type="entry name" value="Mg_chelatase"/>
    <property type="match status" value="1"/>
</dbReference>
<organism evidence="3 4">
    <name type="scientific">Clostridium tepidiprofundi DSM 19306</name>
    <dbReference type="NCBI Taxonomy" id="1121338"/>
    <lineage>
        <taxon>Bacteria</taxon>
        <taxon>Bacillati</taxon>
        <taxon>Bacillota</taxon>
        <taxon>Clostridia</taxon>
        <taxon>Eubacteriales</taxon>
        <taxon>Clostridiaceae</taxon>
        <taxon>Clostridium</taxon>
    </lineage>
</organism>
<gene>
    <name evidence="3" type="primary">comM_1</name>
    <name evidence="3" type="ORF">CLTEP_02040</name>
</gene>
<keyword evidence="4" id="KW-1185">Reference proteome</keyword>
<dbReference type="PANTHER" id="PTHR32039:SF7">
    <property type="entry name" value="COMPETENCE PROTEIN COMM"/>
    <property type="match status" value="1"/>
</dbReference>
<dbReference type="PATRIC" id="fig|1121338.3.peg.206"/>
<dbReference type="InterPro" id="IPR025158">
    <property type="entry name" value="Mg_chelat-rel_C"/>
</dbReference>
<dbReference type="GO" id="GO:0005524">
    <property type="term" value="F:ATP binding"/>
    <property type="evidence" value="ECO:0007669"/>
    <property type="project" value="InterPro"/>
</dbReference>
<dbReference type="OrthoDB" id="9813147at2"/>
<protein>
    <submittedName>
        <fullName evidence="3">Competence protein ComM</fullName>
    </submittedName>
</protein>
<dbReference type="Gene3D" id="3.40.50.300">
    <property type="entry name" value="P-loop containing nucleotide triphosphate hydrolases"/>
    <property type="match status" value="1"/>
</dbReference>
<comment type="caution">
    <text evidence="3">The sequence shown here is derived from an EMBL/GenBank/DDBJ whole genome shotgun (WGS) entry which is preliminary data.</text>
</comment>
<dbReference type="AlphaFoldDB" id="A0A151B793"/>
<dbReference type="PANTHER" id="PTHR32039">
    <property type="entry name" value="MAGNESIUM-CHELATASE SUBUNIT CHLI"/>
    <property type="match status" value="1"/>
</dbReference>
<evidence type="ECO:0000259" key="1">
    <source>
        <dbReference type="Pfam" id="PF01078"/>
    </source>
</evidence>
<accession>A0A151B793</accession>
<evidence type="ECO:0000259" key="2">
    <source>
        <dbReference type="Pfam" id="PF13335"/>
    </source>
</evidence>